<evidence type="ECO:0000313" key="7">
    <source>
        <dbReference type="Proteomes" id="UP000268093"/>
    </source>
</evidence>
<dbReference type="AlphaFoldDB" id="A0A433CWQ4"/>
<organism evidence="6 7">
    <name type="scientific">Jimgerdemannia flammicorona</name>
    <dbReference type="NCBI Taxonomy" id="994334"/>
    <lineage>
        <taxon>Eukaryota</taxon>
        <taxon>Fungi</taxon>
        <taxon>Fungi incertae sedis</taxon>
        <taxon>Mucoromycota</taxon>
        <taxon>Mucoromycotina</taxon>
        <taxon>Endogonomycetes</taxon>
        <taxon>Endogonales</taxon>
        <taxon>Endogonaceae</taxon>
        <taxon>Jimgerdemannia</taxon>
    </lineage>
</organism>
<dbReference type="Proteomes" id="UP000268093">
    <property type="component" value="Unassembled WGS sequence"/>
</dbReference>
<keyword evidence="6" id="KW-0560">Oxidoreductase</keyword>
<dbReference type="InterPro" id="IPR014784">
    <property type="entry name" value="Cu2_ascorb_mOase-like_C"/>
</dbReference>
<keyword evidence="1" id="KW-1015">Disulfide bond</keyword>
<keyword evidence="2" id="KW-0325">Glycoprotein</keyword>
<dbReference type="EMBL" id="RBNI01011918">
    <property type="protein sequence ID" value="RUP43016.1"/>
    <property type="molecule type" value="Genomic_DNA"/>
</dbReference>
<keyword evidence="3" id="KW-0732">Signal</keyword>
<feature type="signal peptide" evidence="3">
    <location>
        <begin position="1"/>
        <end position="22"/>
    </location>
</feature>
<dbReference type="GO" id="GO:0004500">
    <property type="term" value="F:dopamine beta-monooxygenase activity"/>
    <property type="evidence" value="ECO:0007669"/>
    <property type="project" value="InterPro"/>
</dbReference>
<dbReference type="InterPro" id="IPR008977">
    <property type="entry name" value="PHM/PNGase_F_dom_sf"/>
</dbReference>
<name>A0A433CWQ4_9FUNG</name>
<dbReference type="Pfam" id="PF03712">
    <property type="entry name" value="Cu2_monoox_C"/>
    <property type="match status" value="1"/>
</dbReference>
<evidence type="ECO:0000313" key="6">
    <source>
        <dbReference type="EMBL" id="RUP43016.1"/>
    </source>
</evidence>
<keyword evidence="6" id="KW-0503">Monooxygenase</keyword>
<comment type="caution">
    <text evidence="6">The sequence shown here is derived from an EMBL/GenBank/DDBJ whole genome shotgun (WGS) entry which is preliminary data.</text>
</comment>
<dbReference type="InterPro" id="IPR000945">
    <property type="entry name" value="DBH-like"/>
</dbReference>
<gene>
    <name evidence="6" type="ORF">BC936DRAFT_137768</name>
</gene>
<dbReference type="GO" id="GO:0005507">
    <property type="term" value="F:copper ion binding"/>
    <property type="evidence" value="ECO:0007669"/>
    <property type="project" value="InterPro"/>
</dbReference>
<feature type="domain" description="Copper type II ascorbate-dependent monooxygenase N-terminal" evidence="4">
    <location>
        <begin position="97"/>
        <end position="228"/>
    </location>
</feature>
<dbReference type="Gene3D" id="2.60.120.310">
    <property type="entry name" value="Copper type II, ascorbate-dependent monooxygenase, N-terminal domain"/>
    <property type="match status" value="1"/>
</dbReference>
<proteinExistence type="predicted"/>
<accession>A0A433CWQ4</accession>
<dbReference type="InterPro" id="IPR024548">
    <property type="entry name" value="Cu2_monoox_C"/>
</dbReference>
<evidence type="ECO:0000259" key="4">
    <source>
        <dbReference type="Pfam" id="PF01082"/>
    </source>
</evidence>
<feature type="domain" description="Copper type II ascorbate-dependent monooxygenase C-terminal" evidence="5">
    <location>
        <begin position="275"/>
        <end position="405"/>
    </location>
</feature>
<evidence type="ECO:0000256" key="2">
    <source>
        <dbReference type="ARBA" id="ARBA00023180"/>
    </source>
</evidence>
<evidence type="ECO:0000256" key="3">
    <source>
        <dbReference type="SAM" id="SignalP"/>
    </source>
</evidence>
<dbReference type="PANTHER" id="PTHR10157:SF23">
    <property type="entry name" value="MOXD1 HOMOLOG 1"/>
    <property type="match status" value="1"/>
</dbReference>
<sequence>MINLNHCLLLLALILSNSLAHAVTLQTYTPVSERLPIDLASYTSGNANFMHDLYRLFWKLNLDAEVPSIDIALDVKTGGCEAKSTKEERIFDYEYANTPTPILARETVYMCTGFEFNPPHPTNASLLATGHIVEIRPMIDPATMPYVHHYIVGACKGNTEKYRSMVGKPTECMTNGFDVMDVCPIMVYGWAVGSGPLVFPPVAGLPFGDPSDPFDTRHLLLQVHYDNQMPERTPAGLHDTSGLVIRYTFDKRQHDTALIHLGDGMVMGDPMPFGTEGKRRELEYTCPGECTALWPWDITAFASSLHMHKYGRQMWSSITSLATDPDVVTTTTDLDRTDFYEFEFQHVSHIHKVIKRGDRLNVHCVYDTSQNLFPHMRPNDTKVSFGLASEDEMCIDYIYYYPRFPNQPDNSICGMSLYLPAIP</sequence>
<dbReference type="PANTHER" id="PTHR10157">
    <property type="entry name" value="DOPAMINE BETA HYDROXYLASE RELATED"/>
    <property type="match status" value="1"/>
</dbReference>
<dbReference type="Pfam" id="PF01082">
    <property type="entry name" value="Cu2_monooxygen"/>
    <property type="match status" value="1"/>
</dbReference>
<dbReference type="OrthoDB" id="19261at2759"/>
<evidence type="ECO:0000259" key="5">
    <source>
        <dbReference type="Pfam" id="PF03712"/>
    </source>
</evidence>
<protein>
    <submittedName>
        <fullName evidence="6">Copper type II ascorbate-dependent monooxygenase</fullName>
    </submittedName>
</protein>
<dbReference type="InterPro" id="IPR000323">
    <property type="entry name" value="Cu2_ascorb_mOase_N"/>
</dbReference>
<feature type="chain" id="PRO_5019394724" evidence="3">
    <location>
        <begin position="23"/>
        <end position="423"/>
    </location>
</feature>
<evidence type="ECO:0000256" key="1">
    <source>
        <dbReference type="ARBA" id="ARBA00023157"/>
    </source>
</evidence>
<reference evidence="6 7" key="1">
    <citation type="journal article" date="2018" name="New Phytol.">
        <title>Phylogenomics of Endogonaceae and evolution of mycorrhizas within Mucoromycota.</title>
        <authorList>
            <person name="Chang Y."/>
            <person name="Desiro A."/>
            <person name="Na H."/>
            <person name="Sandor L."/>
            <person name="Lipzen A."/>
            <person name="Clum A."/>
            <person name="Barry K."/>
            <person name="Grigoriev I.V."/>
            <person name="Martin F.M."/>
            <person name="Stajich J.E."/>
            <person name="Smith M.E."/>
            <person name="Bonito G."/>
            <person name="Spatafora J.W."/>
        </authorList>
    </citation>
    <scope>NUCLEOTIDE SEQUENCE [LARGE SCALE GENOMIC DNA]</scope>
    <source>
        <strain evidence="6 7">GMNB39</strain>
    </source>
</reference>
<dbReference type="InterPro" id="IPR036939">
    <property type="entry name" value="Cu2_ascorb_mOase_N_sf"/>
</dbReference>
<keyword evidence="7" id="KW-1185">Reference proteome</keyword>
<dbReference type="Gene3D" id="2.60.120.230">
    <property type="match status" value="1"/>
</dbReference>
<dbReference type="SUPFAM" id="SSF49742">
    <property type="entry name" value="PHM/PNGase F"/>
    <property type="match status" value="2"/>
</dbReference>